<keyword evidence="1" id="KW-0812">Transmembrane</keyword>
<keyword evidence="3" id="KW-1185">Reference proteome</keyword>
<feature type="transmembrane region" description="Helical" evidence="1">
    <location>
        <begin position="121"/>
        <end position="143"/>
    </location>
</feature>
<organism evidence="2 3">
    <name type="scientific">Methylomonas subterranea</name>
    <dbReference type="NCBI Taxonomy" id="2952225"/>
    <lineage>
        <taxon>Bacteria</taxon>
        <taxon>Pseudomonadati</taxon>
        <taxon>Pseudomonadota</taxon>
        <taxon>Gammaproteobacteria</taxon>
        <taxon>Methylococcales</taxon>
        <taxon>Methylococcaceae</taxon>
        <taxon>Methylomonas</taxon>
    </lineage>
</organism>
<dbReference type="RefSeq" id="WP_256602704.1">
    <property type="nucleotide sequence ID" value="NZ_JANIBJ010000021.1"/>
</dbReference>
<accession>A0ABT1TI06</accession>
<keyword evidence="1" id="KW-1133">Transmembrane helix</keyword>
<protein>
    <submittedName>
        <fullName evidence="2">Uncharacterized protein</fullName>
    </submittedName>
</protein>
<dbReference type="EMBL" id="JANIBJ010000021">
    <property type="protein sequence ID" value="MCQ8104883.1"/>
    <property type="molecule type" value="Genomic_DNA"/>
</dbReference>
<comment type="caution">
    <text evidence="2">The sequence shown here is derived from an EMBL/GenBank/DDBJ whole genome shotgun (WGS) entry which is preliminary data.</text>
</comment>
<sequence>MLSIEKYKSLIVLTLALIILTSYDLIFDLLLSMLHLLFVIAHYLFELCESSLDIVIEHLFHTSPRTTEIIVFYIMVGILSAMGLWILRALPGWYRRVCKQLKSYFIRKKMQAMDFWREQTLLLKIKLCSQFTLGTFTMLYFVLG</sequence>
<dbReference type="Proteomes" id="UP001524499">
    <property type="component" value="Unassembled WGS sequence"/>
</dbReference>
<reference evidence="2 3" key="1">
    <citation type="submission" date="2022-07" db="EMBL/GenBank/DDBJ databases">
        <title>Methylomonas rivi sp. nov., Methylomonas rosea sp. nov., Methylomonas aureus sp. nov. and Methylomonas subterranea sp. nov., four novel methanotrophs isolated from a freshwater creek and the deep terrestrial subsurface.</title>
        <authorList>
            <person name="Abin C."/>
            <person name="Sankaranarayanan K."/>
            <person name="Garner C."/>
            <person name="Sindelar R."/>
            <person name="Kotary K."/>
            <person name="Garner R."/>
            <person name="Barclay S."/>
            <person name="Lawson P."/>
            <person name="Krumholz L."/>
        </authorList>
    </citation>
    <scope>NUCLEOTIDE SEQUENCE [LARGE SCALE GENOMIC DNA]</scope>
    <source>
        <strain evidence="2 3">SURF-2</strain>
    </source>
</reference>
<gene>
    <name evidence="2" type="ORF">NP590_12275</name>
</gene>
<proteinExistence type="predicted"/>
<feature type="transmembrane region" description="Helical" evidence="1">
    <location>
        <begin position="12"/>
        <end position="45"/>
    </location>
</feature>
<name>A0ABT1TI06_9GAMM</name>
<keyword evidence="1" id="KW-0472">Membrane</keyword>
<evidence type="ECO:0000256" key="1">
    <source>
        <dbReference type="SAM" id="Phobius"/>
    </source>
</evidence>
<evidence type="ECO:0000313" key="2">
    <source>
        <dbReference type="EMBL" id="MCQ8104883.1"/>
    </source>
</evidence>
<feature type="transmembrane region" description="Helical" evidence="1">
    <location>
        <begin position="69"/>
        <end position="87"/>
    </location>
</feature>
<evidence type="ECO:0000313" key="3">
    <source>
        <dbReference type="Proteomes" id="UP001524499"/>
    </source>
</evidence>